<keyword evidence="4" id="KW-1185">Reference proteome</keyword>
<dbReference type="OrthoDB" id="3998205at2759"/>
<evidence type="ECO:0000256" key="1">
    <source>
        <dbReference type="SAM" id="MobiDB-lite"/>
    </source>
</evidence>
<dbReference type="Gene3D" id="3.30.1490.40">
    <property type="match status" value="1"/>
</dbReference>
<dbReference type="SMART" id="SM00444">
    <property type="entry name" value="GYF"/>
    <property type="match status" value="1"/>
</dbReference>
<feature type="compositionally biased region" description="Basic and acidic residues" evidence="1">
    <location>
        <begin position="648"/>
        <end position="671"/>
    </location>
</feature>
<dbReference type="EMBL" id="SELW01000222">
    <property type="protein sequence ID" value="TID29897.1"/>
    <property type="molecule type" value="Genomic_DNA"/>
</dbReference>
<dbReference type="SUPFAM" id="SSF55277">
    <property type="entry name" value="GYF domain"/>
    <property type="match status" value="1"/>
</dbReference>
<evidence type="ECO:0000313" key="3">
    <source>
        <dbReference type="EMBL" id="TID29897.1"/>
    </source>
</evidence>
<name>A0A4T0X4M0_9ASCO</name>
<reference evidence="3 4" key="1">
    <citation type="journal article" date="2019" name="Front. Genet.">
        <title>Whole-Genome Sequencing of the Opportunistic Yeast Pathogen Candida inconspicua Uncovers Its Hybrid Origin.</title>
        <authorList>
            <person name="Mixao V."/>
            <person name="Hansen A.P."/>
            <person name="Saus E."/>
            <person name="Boekhout T."/>
            <person name="Lass-Florl C."/>
            <person name="Gabaldon T."/>
        </authorList>
    </citation>
    <scope>NUCLEOTIDE SEQUENCE [LARGE SCALE GENOMIC DNA]</scope>
    <source>
        <strain evidence="3 4">CBS 180</strain>
    </source>
</reference>
<proteinExistence type="predicted"/>
<organism evidence="3 4">
    <name type="scientific">Pichia inconspicua</name>
    <dbReference type="NCBI Taxonomy" id="52247"/>
    <lineage>
        <taxon>Eukaryota</taxon>
        <taxon>Fungi</taxon>
        <taxon>Dikarya</taxon>
        <taxon>Ascomycota</taxon>
        <taxon>Saccharomycotina</taxon>
        <taxon>Pichiomycetes</taxon>
        <taxon>Pichiales</taxon>
        <taxon>Pichiaceae</taxon>
        <taxon>Pichia</taxon>
    </lineage>
</organism>
<feature type="region of interest" description="Disordered" evidence="1">
    <location>
        <begin position="745"/>
        <end position="784"/>
    </location>
</feature>
<protein>
    <recommendedName>
        <fullName evidence="2">GYF domain-containing protein</fullName>
    </recommendedName>
</protein>
<feature type="compositionally biased region" description="Polar residues" evidence="1">
    <location>
        <begin position="70"/>
        <end position="101"/>
    </location>
</feature>
<feature type="compositionally biased region" description="Basic and acidic residues" evidence="1">
    <location>
        <begin position="597"/>
        <end position="611"/>
    </location>
</feature>
<dbReference type="Pfam" id="PF02213">
    <property type="entry name" value="GYF"/>
    <property type="match status" value="1"/>
</dbReference>
<feature type="compositionally biased region" description="Polar residues" evidence="1">
    <location>
        <begin position="464"/>
        <end position="481"/>
    </location>
</feature>
<feature type="region of interest" description="Disordered" evidence="1">
    <location>
        <begin position="572"/>
        <end position="671"/>
    </location>
</feature>
<feature type="compositionally biased region" description="Low complexity" evidence="1">
    <location>
        <begin position="102"/>
        <end position="115"/>
    </location>
</feature>
<feature type="compositionally biased region" description="Polar residues" evidence="1">
    <location>
        <begin position="747"/>
        <end position="765"/>
    </location>
</feature>
<dbReference type="Proteomes" id="UP000307173">
    <property type="component" value="Unassembled WGS sequence"/>
</dbReference>
<accession>A0A4T0X4M0</accession>
<dbReference type="InterPro" id="IPR003169">
    <property type="entry name" value="GYF"/>
</dbReference>
<feature type="compositionally biased region" description="Polar residues" evidence="1">
    <location>
        <begin position="427"/>
        <end position="436"/>
    </location>
</feature>
<dbReference type="InterPro" id="IPR035445">
    <property type="entry name" value="GYF-like_dom_sf"/>
</dbReference>
<evidence type="ECO:0000259" key="2">
    <source>
        <dbReference type="PROSITE" id="PS50829"/>
    </source>
</evidence>
<sequence>MTTISPPKASTTHKYPVYAVSDLLDVYTSLVRNNLITIDQEAAKCNSARADTLQVPPIVEFLVSNTEQSELDVQNHGSPTNQTSLNTSQTPDTTNATINSATTQQQQQQQTQQQQDLISPELTSWYYTDLSNNIQGPFSSATMQNWFLQGHLNSDLQVRREIDISTVTIANLYKKCKSLSNFSPEAAPFNQPLPQSLALPSLSAFNSTSSIFGATNNSQFFNEQSESRANSSYLQSLNMLDTNLGISSLPVNSDIPSYSNMMNMGMGMGMGMNLGFNSNMNMGFNMGMNTNMNLNMPNINMMNNQNYNYGANNNMLDPYMQLNNMNSLNSMSSSINSLAPLVNNLSLDDNLLNIDSTTTSANGLGTPLMDTFDAHILSQTHNTQTRSENTNIEQKEAVNEIPTQQGLHSVTQPELESKPAEIISATQQLSTPVSSHADSKPSKLESTGPTPASEEPAKLPLSDSIVTKKTNETPLSSSNEETVTKHNEKLEKSNANLKTLSKSQKPCNTFITPASTIPSVDLTQHIKELEMEKKQKIKEEQKQRELSRQKQLMEEKLAEAAKVRLEQIKLKEQSKNVKQSSLSPTPAPWATVKKPIKSFDEVQREEKEKLAKLASSKPSTPSISRALADTANDIAPWASATPKQATKSFDEIQREEKEKRQRELEERRKIEESDRILASKLALEDLPTVTIKGKKKIIPLSAITSSKPESNALPSSSAWGSVSSTSSNSFKNIIEEQANALAEIKQRASSNKPTSVSEDTSSWTIVSKEKPKTNNTPPVVQPVRNPAIVPSTVKSAVQPQPVYTPPAPKPASLMFPPQAIELLTWARSQLKGLYPGVNKEDMLGMWLSFPINEGQEIIADTIYSNSATMDGRRFANEFIKRRERVESLIHRRHWDFDWFDAIIGTAGLNNTNDVTANGDNDEWEGAFTVVKNKRRK</sequence>
<feature type="region of interest" description="Disordered" evidence="1">
    <location>
        <begin position="70"/>
        <end position="115"/>
    </location>
</feature>
<comment type="caution">
    <text evidence="3">The sequence shown here is derived from an EMBL/GenBank/DDBJ whole genome shotgun (WGS) entry which is preliminary data.</text>
</comment>
<dbReference type="PROSITE" id="PS50829">
    <property type="entry name" value="GYF"/>
    <property type="match status" value="1"/>
</dbReference>
<dbReference type="AlphaFoldDB" id="A0A4T0X4M0"/>
<evidence type="ECO:0000313" key="4">
    <source>
        <dbReference type="Proteomes" id="UP000307173"/>
    </source>
</evidence>
<feature type="region of interest" description="Disordered" evidence="1">
    <location>
        <begin position="427"/>
        <end position="496"/>
    </location>
</feature>
<feature type="region of interest" description="Disordered" evidence="1">
    <location>
        <begin position="700"/>
        <end position="724"/>
    </location>
</feature>
<feature type="compositionally biased region" description="Polar residues" evidence="1">
    <location>
        <begin position="702"/>
        <end position="714"/>
    </location>
</feature>
<feature type="domain" description="GYF" evidence="2">
    <location>
        <begin position="122"/>
        <end position="170"/>
    </location>
</feature>
<dbReference type="STRING" id="52247.A0A4T0X4M0"/>
<gene>
    <name evidence="3" type="ORF">CANINC_001536</name>
</gene>
<feature type="compositionally biased region" description="Low complexity" evidence="1">
    <location>
        <begin position="715"/>
        <end position="724"/>
    </location>
</feature>
<feature type="compositionally biased region" description="Basic and acidic residues" evidence="1">
    <location>
        <begin position="482"/>
        <end position="492"/>
    </location>
</feature>